<name>A0A3L8Q1G5_9GAMM</name>
<dbReference type="GO" id="GO:0046872">
    <property type="term" value="F:metal ion binding"/>
    <property type="evidence" value="ECO:0007669"/>
    <property type="project" value="UniProtKB-KW"/>
</dbReference>
<accession>A0A3L8Q1G5</accession>
<keyword evidence="1" id="KW-0479">Metal-binding</keyword>
<dbReference type="PROSITE" id="PS51257">
    <property type="entry name" value="PROKAR_LIPOPROTEIN"/>
    <property type="match status" value="1"/>
</dbReference>
<gene>
    <name evidence="5" type="ORF">D5018_01665</name>
</gene>
<dbReference type="EMBL" id="QZEI01000003">
    <property type="protein sequence ID" value="RLV61424.1"/>
    <property type="molecule type" value="Genomic_DNA"/>
</dbReference>
<reference evidence="5 6" key="1">
    <citation type="submission" date="2018-09" db="EMBL/GenBank/DDBJ databases">
        <title>Phylogeny of the Shewanellaceae, and recommendation for two new genera, Pseudoshewanella and Parashewanella.</title>
        <authorList>
            <person name="Wang G."/>
        </authorList>
    </citation>
    <scope>NUCLEOTIDE SEQUENCE [LARGE SCALE GENOMIC DNA]</scope>
    <source>
        <strain evidence="5 6">C51</strain>
    </source>
</reference>
<keyword evidence="5" id="KW-0489">Methyltransferase</keyword>
<evidence type="ECO:0000256" key="1">
    <source>
        <dbReference type="ARBA" id="ARBA00022723"/>
    </source>
</evidence>
<dbReference type="SUPFAM" id="SSF53300">
    <property type="entry name" value="vWA-like"/>
    <property type="match status" value="1"/>
</dbReference>
<dbReference type="Proteomes" id="UP000281474">
    <property type="component" value="Unassembled WGS sequence"/>
</dbReference>
<evidence type="ECO:0000313" key="5">
    <source>
        <dbReference type="EMBL" id="RLV61424.1"/>
    </source>
</evidence>
<dbReference type="RefSeq" id="WP_121837245.1">
    <property type="nucleotide sequence ID" value="NZ_ML014754.1"/>
</dbReference>
<evidence type="ECO:0000256" key="2">
    <source>
        <dbReference type="ARBA" id="ARBA00022837"/>
    </source>
</evidence>
<feature type="domain" description="PilY1 beta-propeller" evidence="4">
    <location>
        <begin position="646"/>
        <end position="913"/>
    </location>
</feature>
<feature type="signal peptide" evidence="3">
    <location>
        <begin position="1"/>
        <end position="28"/>
    </location>
</feature>
<dbReference type="InterPro" id="IPR036465">
    <property type="entry name" value="vWFA_dom_sf"/>
</dbReference>
<dbReference type="SUPFAM" id="SSF89372">
    <property type="entry name" value="Fucose-specific lectin"/>
    <property type="match status" value="1"/>
</dbReference>
<keyword evidence="3" id="KW-0732">Signal</keyword>
<protein>
    <submittedName>
        <fullName evidence="5">rRNA (Guanine-N1)-methyltransferase</fullName>
    </submittedName>
</protein>
<dbReference type="GO" id="GO:0032259">
    <property type="term" value="P:methylation"/>
    <property type="evidence" value="ECO:0007669"/>
    <property type="project" value="UniProtKB-KW"/>
</dbReference>
<dbReference type="GO" id="GO:0008168">
    <property type="term" value="F:methyltransferase activity"/>
    <property type="evidence" value="ECO:0007669"/>
    <property type="project" value="UniProtKB-KW"/>
</dbReference>
<organism evidence="5 6">
    <name type="scientific">Parashewanella curva</name>
    <dbReference type="NCBI Taxonomy" id="2338552"/>
    <lineage>
        <taxon>Bacteria</taxon>
        <taxon>Pseudomonadati</taxon>
        <taxon>Pseudomonadota</taxon>
        <taxon>Gammaproteobacteria</taxon>
        <taxon>Alteromonadales</taxon>
        <taxon>Shewanellaceae</taxon>
        <taxon>Parashewanella</taxon>
    </lineage>
</organism>
<dbReference type="Pfam" id="PF05567">
    <property type="entry name" value="T4P_PilY1"/>
    <property type="match status" value="1"/>
</dbReference>
<dbReference type="Gene3D" id="3.40.50.410">
    <property type="entry name" value="von Willebrand factor, type A domain"/>
    <property type="match status" value="1"/>
</dbReference>
<evidence type="ECO:0000259" key="4">
    <source>
        <dbReference type="Pfam" id="PF05567"/>
    </source>
</evidence>
<sequence>MISKENVIKKFVAAVSVVASCAASFSFADDTELYIAESSARSGVRPKVLIIFDTSGSMRTSLNAKKFYPRTDSLDNSTKLFFSKTDTVPTQTSLSFISNGINACETSKEYLQHYGMYTGYLREYRFTSDNGSWEELPYGSGDSIQVIDCYGDIENKYSGNGALPNGFPVDGEGTRDSPKRYELLSDTPTEAEIANAISKAKLTEFGIGKPVTLYTENYINWYHTNSDTQDYSRMDIAKRVIEDTVVTTPAVDFGLMAFNYAVGDENGGRIVKKIEKNNDSGRDILLSLIPDLNARGGTPLCETMYEAYRYFSGKDVVFGNQNLRGLSPGKDSTAEREGKYISPFDDNVCGASSAIIYITDGEPTYDNDSDADVVALTGATPADRVQESYLPSLAGWLSSNDVNPTLQGTQTVRTFTIGFSAGATDAAPVLNAAAQSGKGQYFSALDSVQLQNALRQTVNEILTNSSSFTSPSIASNNFDRTQTHDSVYYAMFSPKKGARWLGNLKKFKVSGNGVIKDSKGNNVIGADGNIDSGACSYWTNCNGGSDGNEVSSGGVLGMLQGVSERTIYSNLEAGLKALTKTNAEARAGGGDQLATHIGVDPTQVSNILEWAKGKDIDDEDGDGNSSENRVDILGDPLHSKPLAIDFGSSTGSENIRILMGTNHGFLHMFKDSGANVEESWAFLPYELLPNLPELRANVPTGVHSVYGIDSPPVAYIERSTTGIQKAWVFVGMRRGGGAYYALDITSPDSPKFLWKIDSGTLGINELGQTWSEPVVTRVPGHGTHGEGKPVLIFGAGYAPITKDGTGVGQDDSKGRGVFIVDAETGSLVHYFGHGASGSKQTLLPGITDSIPNSVAVLDSDADGFTDRIYATDTGGNVWRMDLATWDSSKWTAFKFADLGGNTQTTDRRFFSAPTVAQTIITNVKQVTTDTGGTTTTRIIKQDIPYDAVVVGSGSRPSPLDKSRSDIFFTLQDRNINSKSFDGTDGNSVPDSLTISDLFDVTTASPANESQNLLFSAKKGWYYDFKASGEKSLSAATIINGKVFFTSFVPGNSSENQCLVGGVGRLYGFDLHRGARAYTSEFYEMSQRVPDTPQLVVPPNGDDPSYMYLIGIGSAGDKMVKVGDDKSKCADGDNRCLGSGPQANRVYYHVVE</sequence>
<keyword evidence="6" id="KW-1185">Reference proteome</keyword>
<proteinExistence type="predicted"/>
<dbReference type="OrthoDB" id="7156875at2"/>
<keyword evidence="5" id="KW-0808">Transferase</keyword>
<feature type="chain" id="PRO_5018310432" evidence="3">
    <location>
        <begin position="29"/>
        <end position="1151"/>
    </location>
</feature>
<keyword evidence="2" id="KW-0106">Calcium</keyword>
<comment type="caution">
    <text evidence="5">The sequence shown here is derived from an EMBL/GenBank/DDBJ whole genome shotgun (WGS) entry which is preliminary data.</text>
</comment>
<evidence type="ECO:0000313" key="6">
    <source>
        <dbReference type="Proteomes" id="UP000281474"/>
    </source>
</evidence>
<dbReference type="AlphaFoldDB" id="A0A3L8Q1G5"/>
<dbReference type="InterPro" id="IPR008707">
    <property type="entry name" value="B-propeller_PilY1"/>
</dbReference>
<evidence type="ECO:0000256" key="3">
    <source>
        <dbReference type="SAM" id="SignalP"/>
    </source>
</evidence>